<organism evidence="10 11">
    <name type="scientific">Clavelina lepadiformis</name>
    <name type="common">Light-bulb sea squirt</name>
    <name type="synonym">Ascidia lepadiformis</name>
    <dbReference type="NCBI Taxonomy" id="159417"/>
    <lineage>
        <taxon>Eukaryota</taxon>
        <taxon>Metazoa</taxon>
        <taxon>Chordata</taxon>
        <taxon>Tunicata</taxon>
        <taxon>Ascidiacea</taxon>
        <taxon>Aplousobranchia</taxon>
        <taxon>Clavelinidae</taxon>
        <taxon>Clavelina</taxon>
    </lineage>
</organism>
<evidence type="ECO:0000259" key="9">
    <source>
        <dbReference type="Pfam" id="PF08547"/>
    </source>
</evidence>
<dbReference type="InterPro" id="IPR039131">
    <property type="entry name" value="NDUFAF1"/>
</dbReference>
<evidence type="ECO:0000256" key="8">
    <source>
        <dbReference type="ARBA" id="ARBA00047124"/>
    </source>
</evidence>
<comment type="similarity">
    <text evidence="2">Belongs to the CIA30 family.</text>
</comment>
<dbReference type="InterPro" id="IPR008979">
    <property type="entry name" value="Galactose-bd-like_sf"/>
</dbReference>
<sequence length="332" mass="38722">MATTAVGPCHSRLTVMTPVIRRWLAYGGKDSRPLLKAVATPINCPRRCLPKVGGTRHQETENQMVVQQEEVIYRPRQVRMDWLGMKRSWKYVLKTVRSMFSSVKENESTARLFKKDHVMYYFRNPDDLSYWYVMTDEDYGGHSWAELRQGLNEMTAMFRGYLSEKRPQDLLPTTDPLQPHPPYHGMVYLETRPFLTILDKREYMSLTGFNAVKLRLRGDGRKYDFEMVCDCGFEKRIAYVVPIYTRGGPLWQEIEIPYVKFMAKMEDGGYLLVRQRGMGYAMLENFRFKLQDGIEGPFQLEIDYIALIQNSTFPDEGTDNKDPWEPINATIG</sequence>
<feature type="domain" description="NADH:ubiquinone oxidoreductase intermediate-associated protein 30" evidence="9">
    <location>
        <begin position="122"/>
        <end position="302"/>
    </location>
</feature>
<evidence type="ECO:0000256" key="4">
    <source>
        <dbReference type="ARBA" id="ARBA00023128"/>
    </source>
</evidence>
<evidence type="ECO:0000313" key="11">
    <source>
        <dbReference type="Proteomes" id="UP001642483"/>
    </source>
</evidence>
<name>A0ABP0FDZ4_CLALP</name>
<accession>A0ABP0FDZ4</accession>
<evidence type="ECO:0000256" key="3">
    <source>
        <dbReference type="ARBA" id="ARBA00020004"/>
    </source>
</evidence>
<protein>
    <recommendedName>
        <fullName evidence="3">Complex I intermediate-associated protein 30, mitochondrial</fullName>
    </recommendedName>
    <alternativeName>
        <fullName evidence="7">NADH dehydrogenase [ubiquinone] 1 alpha subcomplex assembly factor 1</fullName>
    </alternativeName>
</protein>
<evidence type="ECO:0000256" key="6">
    <source>
        <dbReference type="ARBA" id="ARBA00029396"/>
    </source>
</evidence>
<comment type="caution">
    <text evidence="10">The sequence shown here is derived from an EMBL/GenBank/DDBJ whole genome shotgun (WGS) entry which is preliminary data.</text>
</comment>
<keyword evidence="4" id="KW-0496">Mitochondrion</keyword>
<evidence type="ECO:0000256" key="1">
    <source>
        <dbReference type="ARBA" id="ARBA00004173"/>
    </source>
</evidence>
<reference evidence="10 11" key="1">
    <citation type="submission" date="2024-02" db="EMBL/GenBank/DDBJ databases">
        <authorList>
            <person name="Daric V."/>
            <person name="Darras S."/>
        </authorList>
    </citation>
    <scope>NUCLEOTIDE SEQUENCE [LARGE SCALE GENOMIC DNA]</scope>
</reference>
<evidence type="ECO:0000313" key="10">
    <source>
        <dbReference type="EMBL" id="CAK8677915.1"/>
    </source>
</evidence>
<proteinExistence type="inferred from homology"/>
<dbReference type="Pfam" id="PF08547">
    <property type="entry name" value="CIA30"/>
    <property type="match status" value="1"/>
</dbReference>
<evidence type="ECO:0000256" key="7">
    <source>
        <dbReference type="ARBA" id="ARBA00031882"/>
    </source>
</evidence>
<evidence type="ECO:0000256" key="5">
    <source>
        <dbReference type="ARBA" id="ARBA00023186"/>
    </source>
</evidence>
<dbReference type="PANTHER" id="PTHR13194">
    <property type="entry name" value="COMPLEX I INTERMEDIATE-ASSOCIATED PROTEIN 30"/>
    <property type="match status" value="1"/>
</dbReference>
<dbReference type="Proteomes" id="UP001642483">
    <property type="component" value="Unassembled WGS sequence"/>
</dbReference>
<gene>
    <name evidence="10" type="ORF">CVLEPA_LOCUS7899</name>
</gene>
<dbReference type="SUPFAM" id="SSF49785">
    <property type="entry name" value="Galactose-binding domain-like"/>
    <property type="match status" value="1"/>
</dbReference>
<comment type="subunit">
    <text evidence="8">Part of the mitochondrial complex I assembly/MCIA complex that comprises at least the core subunits TMEM126B, NDUFAF1, ECSIT and ACAD9 and complement subunits such as COA1 and TMEM186. Interacts with ECSIT. Interacts with ACAD9. At early stages of complex I assembly, it is found in intermediate subcomplexes that contain different subunits including NDUFB6, NDUFA6, NDUFA9, NDUFS3, NDUFS7, ND1, ND2 and ND3. Interacts with TMEM70 and TMEM242.</text>
</comment>
<dbReference type="PANTHER" id="PTHR13194:SF18">
    <property type="entry name" value="COMPLEX I INTERMEDIATE-ASSOCIATED PROTEIN 30, MITOCHONDRIAL"/>
    <property type="match status" value="1"/>
</dbReference>
<comment type="function">
    <text evidence="6">As part of the MCIA complex, involved in the assembly of the mitochondrial complex I.</text>
</comment>
<dbReference type="InterPro" id="IPR013857">
    <property type="entry name" value="NADH-UbQ_OxRdtase-assoc_prot30"/>
</dbReference>
<evidence type="ECO:0000256" key="2">
    <source>
        <dbReference type="ARBA" id="ARBA00007884"/>
    </source>
</evidence>
<keyword evidence="11" id="KW-1185">Reference proteome</keyword>
<keyword evidence="5" id="KW-0143">Chaperone</keyword>
<comment type="subcellular location">
    <subcellularLocation>
        <location evidence="1">Mitochondrion</location>
    </subcellularLocation>
</comment>
<dbReference type="EMBL" id="CAWYQH010000046">
    <property type="protein sequence ID" value="CAK8677915.1"/>
    <property type="molecule type" value="Genomic_DNA"/>
</dbReference>